<dbReference type="RefSeq" id="WP_346189844.1">
    <property type="nucleotide sequence ID" value="NZ_BAABRL010000013.1"/>
</dbReference>
<name>A0ABP9V9L6_9BACT</name>
<feature type="chain" id="PRO_5045632021" evidence="3">
    <location>
        <begin position="19"/>
        <end position="1526"/>
    </location>
</feature>
<protein>
    <submittedName>
        <fullName evidence="4">Uncharacterized protein</fullName>
    </submittedName>
</protein>
<dbReference type="EMBL" id="BAABRL010000013">
    <property type="protein sequence ID" value="GAA5497317.1"/>
    <property type="molecule type" value="Genomic_DNA"/>
</dbReference>
<organism evidence="4 5">
    <name type="scientific">Rubritalea halochordaticola</name>
    <dbReference type="NCBI Taxonomy" id="714537"/>
    <lineage>
        <taxon>Bacteria</taxon>
        <taxon>Pseudomonadati</taxon>
        <taxon>Verrucomicrobiota</taxon>
        <taxon>Verrucomicrobiia</taxon>
        <taxon>Verrucomicrobiales</taxon>
        <taxon>Rubritaleaceae</taxon>
        <taxon>Rubritalea</taxon>
    </lineage>
</organism>
<evidence type="ECO:0000313" key="4">
    <source>
        <dbReference type="EMBL" id="GAA5497317.1"/>
    </source>
</evidence>
<dbReference type="Proteomes" id="UP001424741">
    <property type="component" value="Unassembled WGS sequence"/>
</dbReference>
<evidence type="ECO:0000256" key="1">
    <source>
        <dbReference type="SAM" id="Coils"/>
    </source>
</evidence>
<evidence type="ECO:0000256" key="2">
    <source>
        <dbReference type="SAM" id="MobiDB-lite"/>
    </source>
</evidence>
<proteinExistence type="predicted"/>
<keyword evidence="3" id="KW-0732">Signal</keyword>
<feature type="coiled-coil region" evidence="1">
    <location>
        <begin position="1402"/>
        <end position="1459"/>
    </location>
</feature>
<keyword evidence="1" id="KW-0175">Coiled coil</keyword>
<feature type="compositionally biased region" description="Basic and acidic residues" evidence="2">
    <location>
        <begin position="1481"/>
        <end position="1495"/>
    </location>
</feature>
<gene>
    <name evidence="4" type="ORF">Rhal01_03510</name>
</gene>
<feature type="compositionally biased region" description="Basic and acidic residues" evidence="2">
    <location>
        <begin position="1511"/>
        <end position="1526"/>
    </location>
</feature>
<evidence type="ECO:0000256" key="3">
    <source>
        <dbReference type="SAM" id="SignalP"/>
    </source>
</evidence>
<keyword evidence="5" id="KW-1185">Reference proteome</keyword>
<reference evidence="4 5" key="1">
    <citation type="submission" date="2024-02" db="EMBL/GenBank/DDBJ databases">
        <title>Rubritalea halochordaticola NBRC 107102.</title>
        <authorList>
            <person name="Ichikawa N."/>
            <person name="Katano-Makiyama Y."/>
            <person name="Hidaka K."/>
        </authorList>
    </citation>
    <scope>NUCLEOTIDE SEQUENCE [LARGE SCALE GENOMIC DNA]</scope>
    <source>
        <strain evidence="4 5">NBRC 107102</strain>
    </source>
</reference>
<feature type="coiled-coil region" evidence="1">
    <location>
        <begin position="1038"/>
        <end position="1065"/>
    </location>
</feature>
<feature type="signal peptide" evidence="3">
    <location>
        <begin position="1"/>
        <end position="18"/>
    </location>
</feature>
<accession>A0ABP9V9L6</accession>
<comment type="caution">
    <text evidence="4">The sequence shown here is derived from an EMBL/GenBank/DDBJ whole genome shotgun (WGS) entry which is preliminary data.</text>
</comment>
<feature type="region of interest" description="Disordered" evidence="2">
    <location>
        <begin position="1460"/>
        <end position="1526"/>
    </location>
</feature>
<evidence type="ECO:0000313" key="5">
    <source>
        <dbReference type="Proteomes" id="UP001424741"/>
    </source>
</evidence>
<sequence length="1526" mass="167752">MKTLTLLTSIALVASAIADDTAQQKLQAQNRINTALIKLRQAEAGGNAGNIAEAKQNLARAELIYRGVTREHYLSSMRGVNEDGQKRFVYHNKAENTRRRIDFTNALVGSAENRKDMTADQRAAFLANNEAALRAMMIDNAVNESFVREFRPVEDRTYKGHTAFDKRVDAKTARMSELLTNIESTDYNTSYGHKGFAAEVDQMAKRVQVEHNLEEYRSLANSRNFRSPSSGELLTPTQQSKVGANAMKVLESSVKRRAHDGGIPEDFVNFFTGEKKDSRLALAGQLSYENKSNIASQALKHVEGKNATPQEHFRAMSQVIHQRANELDDYFTNEYLPNANDGKDSTVSQWANLGMGTAMRSIFENSEEGVGTVRRKIDAVKADGYKVAALLNEAATTNANNLTAKDRDLLINYGYVKKEADGKYSYQVPQSNRDINQVMDVNLPKSPWMDVVSVRSAGETGLAMATGAGSARFAQALANAGNLGAKGTAALATLTEVTASSGMDSLMNVAHGKDADFDKALLHNLTMAGVGKLTGAAGDEFLNSNKSWRDALENSGNNTVFRELMGATKDGEKILRSDQMKRFIANSVGLTSEAAIETAYQAAADGGPLDKDVFMANLFSGAMSKTASSVIHGGGEVTAEKVIERLPESVRQWAIDNPKAVLASIERARKSDAHAQEAMDRFDAVKRRVAEGGEGTGLLGTPENGAEVYRNPAMADHIMDSLKNGDLRWGDLGIIAEKEGKVVADLLNEVKDRRTEWAYGVREPDGGVVLDKAKENVAADYDSRIADVRAGKGTAEDRALGVDGLQSERTAVLEQLGKGERDKNAAGVKAGKALSKAHGELFTKDVMENGVGQEVKDRAIRELNREYELKKQAAITGDGDASSKDIKLRQLEAERLAHEKSIKEAKMIAPGSSDPTSDIDRSWSEPRVVQAMKNLQRDRLMTESNGVKGVGPTTAKAFDLNEYYNVMDGVKAAMPLRNDAEKGFNNEKVDIEGVGTVSHDDAVAGNSLAAAMSHMSPERRELYKKNMLEKAGDDPVKKQQRETEIAIAERALEASEKRLSEARTKVAERFGLDPNSKEAGIYARDLVYGETMRDVKALDTQISKLEPGSADWKKLQAQRERLMNQASRDGIEAYTDGAGLDVIVNRMQSKTREDGSKMSVNDLWNDPKFNRDGDLSHLSERQLDNMMNDQTMMISEHLDAYTEGGETPHQTARALAKYGQRAALVAKMNGADMPPGHPMRELYDATSKLIEHKGDPTAMRAELEKLAGPGGTYRDGLNKLKNMVENAVPGLKGYTGVPNSKPNPDVPKGFSSLSSYRDWLRTRDKLYERGGQQEVDRWLQDQRDAAEMNRAALQAEKADLEKLSEDYLPADFKQARRLQENLDAVMEQIKAMPKSLEASPEYLELLKQKADIERAMKALKDKKAAYEKEHGKLPKHPDLDQIDRELKALEEKAQALDDYLKNGTHPPKFDPPKVAGDGTDDLEKMIKEEETPKEKPVRRRRGGLAGALEDVADKIEGAGEEPKKDK</sequence>